<dbReference type="RefSeq" id="WP_067038439.1">
    <property type="nucleotide sequence ID" value="NZ_FLRA01000031.1"/>
</dbReference>
<dbReference type="GO" id="GO:0008270">
    <property type="term" value="F:zinc ion binding"/>
    <property type="evidence" value="ECO:0007669"/>
    <property type="project" value="UniProtKB-UniRule"/>
</dbReference>
<comment type="function">
    <text evidence="5">Catalyzes the hydrolytic deamination of adenine to hypoxanthine. Plays an important role in the purine salvage pathway and in nitrogen catabolism.</text>
</comment>
<dbReference type="InterPro" id="IPR001365">
    <property type="entry name" value="A_deaminase_dom"/>
</dbReference>
<reference evidence="8 9" key="2">
    <citation type="submission" date="2016-06" db="EMBL/GenBank/DDBJ databases">
        <authorList>
            <person name="Rodrigo-Torres L."/>
            <person name="Arahal D.R."/>
        </authorList>
    </citation>
    <scope>NUCLEOTIDE SEQUENCE [LARGE SCALE GENOMIC DNA]</scope>
    <source>
        <strain evidence="8 9">CECT 5116</strain>
    </source>
</reference>
<feature type="binding site" evidence="5">
    <location>
        <position position="20"/>
    </location>
    <ligand>
        <name>Zn(2+)</name>
        <dbReference type="ChEBI" id="CHEBI:29105"/>
        <note>catalytic</note>
    </ligand>
</feature>
<evidence type="ECO:0000256" key="5">
    <source>
        <dbReference type="HAMAP-Rule" id="MF_01962"/>
    </source>
</evidence>
<dbReference type="GO" id="GO:0005829">
    <property type="term" value="C:cytosol"/>
    <property type="evidence" value="ECO:0007669"/>
    <property type="project" value="TreeGrafter"/>
</dbReference>
<feature type="active site" description="Proton donor" evidence="5">
    <location>
        <position position="203"/>
    </location>
</feature>
<accession>A0A1C3JVB5</accession>
<evidence type="ECO:0000313" key="10">
    <source>
        <dbReference type="Proteomes" id="UP000092871"/>
    </source>
</evidence>
<evidence type="ECO:0000256" key="3">
    <source>
        <dbReference type="ARBA" id="ARBA00022833"/>
    </source>
</evidence>
<dbReference type="GO" id="GO:0043103">
    <property type="term" value="P:hypoxanthine salvage"/>
    <property type="evidence" value="ECO:0007669"/>
    <property type="project" value="UniProtKB-UniRule"/>
</dbReference>
<dbReference type="EMBL" id="FLRB01000010">
    <property type="protein sequence ID" value="SBT20880.1"/>
    <property type="molecule type" value="Genomic_DNA"/>
</dbReference>
<dbReference type="AlphaFoldDB" id="A0A1C3JVB5"/>
<name>A0A1C3JVB5_9GAMM</name>
<dbReference type="EC" id="3.5.4.2" evidence="5"/>
<dbReference type="Proteomes" id="UP000092871">
    <property type="component" value="Unassembled WGS sequence"/>
</dbReference>
<feature type="binding site" evidence="5">
    <location>
        <position position="281"/>
    </location>
    <ligand>
        <name>Zn(2+)</name>
        <dbReference type="ChEBI" id="CHEBI:29105"/>
        <note>catalytic</note>
    </ligand>
</feature>
<dbReference type="Pfam" id="PF00962">
    <property type="entry name" value="A_deaminase"/>
    <property type="match status" value="1"/>
</dbReference>
<dbReference type="InterPro" id="IPR006330">
    <property type="entry name" value="Ado/ade_deaminase"/>
</dbReference>
<reference evidence="7 10" key="1">
    <citation type="submission" date="2016-06" db="EMBL/GenBank/DDBJ databases">
        <authorList>
            <person name="Kjaerup R.B."/>
            <person name="Dalgaard T.S."/>
            <person name="Juul-Madsen H.R."/>
        </authorList>
    </citation>
    <scope>NUCLEOTIDE SEQUENCE [LARGE SCALE GENOMIC DNA]</scope>
    <source>
        <strain evidence="7 10">CECT 5115</strain>
    </source>
</reference>
<gene>
    <name evidence="7" type="ORF">MGA5115_03353</name>
    <name evidence="8" type="ORF">MGA5116_01467</name>
</gene>
<feature type="binding site" evidence="5">
    <location>
        <position position="282"/>
    </location>
    <ligand>
        <name>substrate</name>
    </ligand>
</feature>
<keyword evidence="4 5" id="KW-0546">Nucleotide metabolism</keyword>
<keyword evidence="1 5" id="KW-0479">Metal-binding</keyword>
<dbReference type="GO" id="GO:0000034">
    <property type="term" value="F:adenine deaminase activity"/>
    <property type="evidence" value="ECO:0007669"/>
    <property type="project" value="UniProtKB-UniRule"/>
</dbReference>
<dbReference type="EMBL" id="FLRA01000031">
    <property type="protein sequence ID" value="SBT19191.1"/>
    <property type="molecule type" value="Genomic_DNA"/>
</dbReference>
<evidence type="ECO:0000313" key="7">
    <source>
        <dbReference type="EMBL" id="SBT19191.1"/>
    </source>
</evidence>
<dbReference type="PANTHER" id="PTHR43114:SF6">
    <property type="entry name" value="ADENINE DEAMINASE"/>
    <property type="match status" value="1"/>
</dbReference>
<comment type="similarity">
    <text evidence="5">Belongs to the metallo-dependent hydrolases superfamily. Adenosine and AMP deaminases family. Adenine deaminase type 2 subfamily.</text>
</comment>
<organism evidence="7 10">
    <name type="scientific">Marinomonas gallaica</name>
    <dbReference type="NCBI Taxonomy" id="1806667"/>
    <lineage>
        <taxon>Bacteria</taxon>
        <taxon>Pseudomonadati</taxon>
        <taxon>Pseudomonadota</taxon>
        <taxon>Gammaproteobacteria</taxon>
        <taxon>Oceanospirillales</taxon>
        <taxon>Oceanospirillaceae</taxon>
        <taxon>Marinomonas</taxon>
    </lineage>
</organism>
<keyword evidence="3 5" id="KW-0862">Zinc</keyword>
<dbReference type="InterPro" id="IPR028892">
    <property type="entry name" value="ADE"/>
</dbReference>
<protein>
    <recommendedName>
        <fullName evidence="5">Adenine deaminase</fullName>
        <shortName evidence="5">ADE</shortName>
        <ecNumber evidence="5">3.5.4.2</ecNumber>
    </recommendedName>
    <alternativeName>
        <fullName evidence="5">Adenine aminohydrolase</fullName>
        <shortName evidence="5">AAH</shortName>
    </alternativeName>
</protein>
<dbReference type="GO" id="GO:0006146">
    <property type="term" value="P:adenine catabolic process"/>
    <property type="evidence" value="ECO:0007669"/>
    <property type="project" value="UniProtKB-UniRule"/>
</dbReference>
<keyword evidence="2 5" id="KW-0378">Hydrolase</keyword>
<dbReference type="Gene3D" id="3.20.20.140">
    <property type="entry name" value="Metal-dependent hydrolases"/>
    <property type="match status" value="1"/>
</dbReference>
<dbReference type="PANTHER" id="PTHR43114">
    <property type="entry name" value="ADENINE DEAMINASE"/>
    <property type="match status" value="1"/>
</dbReference>
<sequence>MTSSEALLDLAMKMPKAELHLHIEGTFEPEQMFAIAQRNQVALKYDSVEALKTAYQFENLQDFLDLYYQGMSVLLKEQDFYDLTMAYLKRVHEDNVVHVEIFFDPQGHLSRGVSFETQIKGIHGALKDAERDFGISFKLIMSFLRHLDEVSAFETLALAKPYLEMIDGVGLDSSEVGHPPVKFENVFRECKALGLLITAHAGEEGPPEYVWQALDVIGVDRIDHGNRALEDEDLIATIKHKGLTLTVCPLSNLKLCVVDTLEEHPIRSMLRLGLNATVNSDDPAYFGGYMNDNYAALVQETQLTKEELYRLACNAFEGSWLDASIKKKHIKTITDLFQNVV</sequence>
<evidence type="ECO:0000256" key="4">
    <source>
        <dbReference type="ARBA" id="ARBA00023080"/>
    </source>
</evidence>
<feature type="binding site" evidence="5">
    <location>
        <position position="22"/>
    </location>
    <ligand>
        <name>Zn(2+)</name>
        <dbReference type="ChEBI" id="CHEBI:29105"/>
        <note>catalytic</note>
    </ligand>
</feature>
<evidence type="ECO:0000313" key="9">
    <source>
        <dbReference type="Proteomes" id="UP000092840"/>
    </source>
</evidence>
<feature type="binding site" evidence="5">
    <location>
        <position position="200"/>
    </location>
    <ligand>
        <name>Zn(2+)</name>
        <dbReference type="ChEBI" id="CHEBI:29105"/>
        <note>catalytic</note>
    </ligand>
</feature>
<dbReference type="CDD" id="cd01320">
    <property type="entry name" value="ADA"/>
    <property type="match status" value="1"/>
</dbReference>
<keyword evidence="9" id="KW-1185">Reference proteome</keyword>
<dbReference type="HAMAP" id="MF_01962">
    <property type="entry name" value="Adenine_deaminase"/>
    <property type="match status" value="1"/>
</dbReference>
<dbReference type="SUPFAM" id="SSF51556">
    <property type="entry name" value="Metallo-dependent hydrolases"/>
    <property type="match status" value="1"/>
</dbReference>
<dbReference type="FunFam" id="3.20.20.140:FF:000039">
    <property type="entry name" value="Adenine deaminase"/>
    <property type="match status" value="1"/>
</dbReference>
<evidence type="ECO:0000256" key="1">
    <source>
        <dbReference type="ARBA" id="ARBA00022723"/>
    </source>
</evidence>
<dbReference type="InterPro" id="IPR032466">
    <property type="entry name" value="Metal_Hydrolase"/>
</dbReference>
<dbReference type="NCBIfam" id="NF006850">
    <property type="entry name" value="PRK09358.1-6"/>
    <property type="match status" value="1"/>
</dbReference>
<feature type="site" description="Important for catalytic activity" evidence="5">
    <location>
        <position position="224"/>
    </location>
</feature>
<comment type="cofactor">
    <cofactor evidence="5">
        <name>Zn(2+)</name>
        <dbReference type="ChEBI" id="CHEBI:29105"/>
    </cofactor>
    <text evidence="5">Binds 1 zinc ion per subunit.</text>
</comment>
<dbReference type="NCBIfam" id="TIGR01430">
    <property type="entry name" value="aden_deam"/>
    <property type="match status" value="1"/>
</dbReference>
<dbReference type="GO" id="GO:0009117">
    <property type="term" value="P:nucleotide metabolic process"/>
    <property type="evidence" value="ECO:0007669"/>
    <property type="project" value="UniProtKB-KW"/>
</dbReference>
<feature type="domain" description="Adenosine deaminase" evidence="6">
    <location>
        <begin position="15"/>
        <end position="334"/>
    </location>
</feature>
<comment type="catalytic activity">
    <reaction evidence="5">
        <text>adenine + H2O + H(+) = hypoxanthine + NH4(+)</text>
        <dbReference type="Rhea" id="RHEA:23688"/>
        <dbReference type="ChEBI" id="CHEBI:15377"/>
        <dbReference type="ChEBI" id="CHEBI:15378"/>
        <dbReference type="ChEBI" id="CHEBI:16708"/>
        <dbReference type="ChEBI" id="CHEBI:17368"/>
        <dbReference type="ChEBI" id="CHEBI:28938"/>
        <dbReference type="EC" id="3.5.4.2"/>
    </reaction>
</comment>
<proteinExistence type="inferred from homology"/>
<evidence type="ECO:0000256" key="2">
    <source>
        <dbReference type="ARBA" id="ARBA00022801"/>
    </source>
</evidence>
<evidence type="ECO:0000313" key="8">
    <source>
        <dbReference type="EMBL" id="SBT20880.1"/>
    </source>
</evidence>
<evidence type="ECO:0000259" key="6">
    <source>
        <dbReference type="Pfam" id="PF00962"/>
    </source>
</evidence>
<dbReference type="OrthoDB" id="105475at2"/>
<dbReference type="Proteomes" id="UP000092840">
    <property type="component" value="Unassembled WGS sequence"/>
</dbReference>